<dbReference type="AlphaFoldDB" id="A0AAC9RTW5"/>
<dbReference type="Proteomes" id="UP000242864">
    <property type="component" value="Chromosome"/>
</dbReference>
<keyword evidence="2" id="KW-1185">Reference proteome</keyword>
<dbReference type="KEGG" id="slz:B5P37_04450"/>
<dbReference type="EMBL" id="CP020773">
    <property type="protein sequence ID" value="ARJ50620.1"/>
    <property type="molecule type" value="Genomic_DNA"/>
</dbReference>
<reference evidence="1 2" key="1">
    <citation type="submission" date="2017-04" db="EMBL/GenBank/DDBJ databases">
        <authorList>
            <person name="Veseli I.A."/>
            <person name="Tang C."/>
            <person name="Pombert J.-F."/>
        </authorList>
    </citation>
    <scope>NUCLEOTIDE SEQUENCE [LARGE SCALE GENOMIC DNA]</scope>
    <source>
        <strain evidence="1 2">ATCC 700373</strain>
    </source>
</reference>
<protein>
    <submittedName>
        <fullName evidence="1">Uncharacterized protein</fullName>
    </submittedName>
</protein>
<evidence type="ECO:0000313" key="1">
    <source>
        <dbReference type="EMBL" id="ARJ50620.1"/>
    </source>
</evidence>
<evidence type="ECO:0000313" key="2">
    <source>
        <dbReference type="Proteomes" id="UP000242864"/>
    </source>
</evidence>
<name>A0AAC9RTW5_9STAP</name>
<proteinExistence type="predicted"/>
<accession>A0AAC9RTW5</accession>
<sequence length="299" mass="34301">MVNTLVITDGHPYTHNYVEQLRSEGHQVYVQASPTVRQTTSAPTREIDLYDLSHVVTALKDIALVVIIGTPQFSNTRLTQSHPQQLQQVMYDNLGFGMKQANIQKCMVLQATLQPVLKQTMDAYQIKIVHQSLKKASGYIGRCACYQWSRERHSVRSIQAFNVPKNISMDAVTAMYGRFLKTLNGRLINGVYDGRRFTIVLMPFKIPLIQMHDHPDSDPMRHVILNITGGWLVQQSGRTARFELRRLAGDTTQCLIALHDFVPRLPWGIYRVTQAPLHRAVSILFRRYWQHFNNKAMDD</sequence>
<dbReference type="RefSeq" id="WP_085237098.1">
    <property type="nucleotide sequence ID" value="NZ_CP020773.1"/>
</dbReference>
<gene>
    <name evidence="1" type="ORF">B5P37_04450</name>
</gene>
<organism evidence="1 2">
    <name type="scientific">Staphylococcus lutrae</name>
    <dbReference type="NCBI Taxonomy" id="155085"/>
    <lineage>
        <taxon>Bacteria</taxon>
        <taxon>Bacillati</taxon>
        <taxon>Bacillota</taxon>
        <taxon>Bacilli</taxon>
        <taxon>Bacillales</taxon>
        <taxon>Staphylococcaceae</taxon>
        <taxon>Staphylococcus</taxon>
    </lineage>
</organism>